<dbReference type="PANTHER" id="PTHR11945:SF534">
    <property type="entry name" value="MYOCYTE-SPECIFIC ENHANCER FACTOR 2"/>
    <property type="match status" value="1"/>
</dbReference>
<dbReference type="GO" id="GO:0000981">
    <property type="term" value="F:DNA-binding transcription factor activity, RNA polymerase II-specific"/>
    <property type="evidence" value="ECO:0007669"/>
    <property type="project" value="TreeGrafter"/>
</dbReference>
<comment type="subcellular location">
    <subcellularLocation>
        <location evidence="1">Nucleus</location>
    </subcellularLocation>
</comment>
<evidence type="ECO:0000256" key="2">
    <source>
        <dbReference type="ARBA" id="ARBA00023015"/>
    </source>
</evidence>
<dbReference type="Pfam" id="PF00319">
    <property type="entry name" value="SRF-TF"/>
    <property type="match status" value="1"/>
</dbReference>
<accession>A0A4V1ADJ0</accession>
<keyword evidence="5" id="KW-0539">Nucleus</keyword>
<dbReference type="EMBL" id="CP034456">
    <property type="protein sequence ID" value="QBM85883.1"/>
    <property type="molecule type" value="Genomic_DNA"/>
</dbReference>
<feature type="region of interest" description="Disordered" evidence="6">
    <location>
        <begin position="87"/>
        <end position="150"/>
    </location>
</feature>
<evidence type="ECO:0000259" key="7">
    <source>
        <dbReference type="PROSITE" id="PS50066"/>
    </source>
</evidence>
<keyword evidence="4" id="KW-0804">Transcription</keyword>
<feature type="compositionally biased region" description="Polar residues" evidence="6">
    <location>
        <begin position="126"/>
        <end position="143"/>
    </location>
</feature>
<evidence type="ECO:0000256" key="1">
    <source>
        <dbReference type="ARBA" id="ARBA00004123"/>
    </source>
</evidence>
<keyword evidence="3" id="KW-0238">DNA-binding</keyword>
<dbReference type="STRING" id="2163413.A0A4V1ADJ0"/>
<dbReference type="SUPFAM" id="SSF55455">
    <property type="entry name" value="SRF-like"/>
    <property type="match status" value="1"/>
</dbReference>
<evidence type="ECO:0000256" key="4">
    <source>
        <dbReference type="ARBA" id="ARBA00023163"/>
    </source>
</evidence>
<feature type="compositionally biased region" description="Acidic residues" evidence="6">
    <location>
        <begin position="100"/>
        <end position="113"/>
    </location>
</feature>
<dbReference type="GO" id="GO:0000978">
    <property type="term" value="F:RNA polymerase II cis-regulatory region sequence-specific DNA binding"/>
    <property type="evidence" value="ECO:0007669"/>
    <property type="project" value="TreeGrafter"/>
</dbReference>
<dbReference type="GO" id="GO:0045944">
    <property type="term" value="P:positive regulation of transcription by RNA polymerase II"/>
    <property type="evidence" value="ECO:0007669"/>
    <property type="project" value="TreeGrafter"/>
</dbReference>
<dbReference type="GO" id="GO:0005634">
    <property type="term" value="C:nucleus"/>
    <property type="evidence" value="ECO:0007669"/>
    <property type="project" value="UniProtKB-SubCell"/>
</dbReference>
<protein>
    <submittedName>
        <fullName evidence="8">MADS-box transcription factor</fullName>
    </submittedName>
</protein>
<dbReference type="Gene3D" id="3.40.1810.10">
    <property type="entry name" value="Transcription factor, MADS-box"/>
    <property type="match status" value="1"/>
</dbReference>
<sequence>MGRRKIEIQPLSDERTKTVTFVKRKAGLFKKAYELSVLCDVDMAVIIVGNDRVYEYSSVDTKELMNYYKHKSPFELKLPEDYGEYKKRRTLKSRPQASLENEDVTDMNAESDYDSVSPEPKRQKKTASPASIYTKQPANSSFLSARKQPMVQAETQLQRPVLRVQIPHEANSQAGSTDTITPTDAIKTEKQPGSADALAVHPPPLNAARFLFNSKFRSPDSRKQMHALHVPLSKLQSLSPSTGAMPPLPANGAGAFYSTLPPPSPLGHYPPSILPTPVFNQVFNQQYMNQLQGMNGMNGMPLAPGMVPANAAGQNSMPNMANVGQMQSLLPLGDSGGGQSGSGAEPDTAKFKPPIPQQFMNGEQTPVSGLPSRYMNEIFPSPSNLYPSQEWPTGLTPYSSTMSHYFAGMPSANGLTPHTMNAVFSNNRTSLPVGQRPMPMRAVLSLNVPSQPADPDDQQLVNTTTQPSSSEYMGLYFKKD</sequence>
<dbReference type="AlphaFoldDB" id="A0A4V1ADJ0"/>
<organism evidence="8 9">
    <name type="scientific">Metschnikowia aff. pulcherrima</name>
    <dbReference type="NCBI Taxonomy" id="2163413"/>
    <lineage>
        <taxon>Eukaryota</taxon>
        <taxon>Fungi</taxon>
        <taxon>Dikarya</taxon>
        <taxon>Ascomycota</taxon>
        <taxon>Saccharomycotina</taxon>
        <taxon>Pichiomycetes</taxon>
        <taxon>Metschnikowiaceae</taxon>
        <taxon>Metschnikowia</taxon>
    </lineage>
</organism>
<dbReference type="InterPro" id="IPR002100">
    <property type="entry name" value="TF_MADSbox"/>
</dbReference>
<evidence type="ECO:0000256" key="6">
    <source>
        <dbReference type="SAM" id="MobiDB-lite"/>
    </source>
</evidence>
<feature type="domain" description="MADS-box" evidence="7">
    <location>
        <begin position="1"/>
        <end position="60"/>
    </location>
</feature>
<evidence type="ECO:0000313" key="9">
    <source>
        <dbReference type="Proteomes" id="UP000292447"/>
    </source>
</evidence>
<reference evidence="9" key="1">
    <citation type="submission" date="2019-03" db="EMBL/GenBank/DDBJ databases">
        <title>Snf2 controls pulcherriminic acid biosynthesis and connects pigmentation and antifungal activity of the yeast Metschnikowia pulcherrima.</title>
        <authorList>
            <person name="Gore-Lloyd D."/>
            <person name="Sumann I."/>
            <person name="Brachmann A.O."/>
            <person name="Schneeberger K."/>
            <person name="Ortiz-Merino R.A."/>
            <person name="Moreno-Beltran M."/>
            <person name="Schlaefli M."/>
            <person name="Kirner P."/>
            <person name="Santos Kron A."/>
            <person name="Wolfe K.H."/>
            <person name="Piel J."/>
            <person name="Ahrens C.H."/>
            <person name="Henk D."/>
            <person name="Freimoser F.M."/>
        </authorList>
    </citation>
    <scope>NUCLEOTIDE SEQUENCE [LARGE SCALE GENOMIC DNA]</scope>
    <source>
        <strain evidence="9">APC 1.2</strain>
    </source>
</reference>
<feature type="compositionally biased region" description="Polar residues" evidence="6">
    <location>
        <begin position="459"/>
        <end position="468"/>
    </location>
</feature>
<dbReference type="SMART" id="SM00432">
    <property type="entry name" value="MADS"/>
    <property type="match status" value="1"/>
</dbReference>
<evidence type="ECO:0000256" key="5">
    <source>
        <dbReference type="ARBA" id="ARBA00023242"/>
    </source>
</evidence>
<gene>
    <name evidence="8" type="primary">MPUL0A05140</name>
    <name evidence="8" type="ORF">METSCH_A05140</name>
</gene>
<evidence type="ECO:0000313" key="8">
    <source>
        <dbReference type="EMBL" id="QBM85883.1"/>
    </source>
</evidence>
<dbReference type="Proteomes" id="UP000292447">
    <property type="component" value="Chromosome I"/>
</dbReference>
<keyword evidence="2" id="KW-0805">Transcription regulation</keyword>
<dbReference type="PROSITE" id="PS50066">
    <property type="entry name" value="MADS_BOX_2"/>
    <property type="match status" value="1"/>
</dbReference>
<dbReference type="PANTHER" id="PTHR11945">
    <property type="entry name" value="MADS BOX PROTEIN"/>
    <property type="match status" value="1"/>
</dbReference>
<dbReference type="PRINTS" id="PR00404">
    <property type="entry name" value="MADSDOMAIN"/>
</dbReference>
<keyword evidence="9" id="KW-1185">Reference proteome</keyword>
<feature type="region of interest" description="Disordered" evidence="6">
    <location>
        <begin position="449"/>
        <end position="468"/>
    </location>
</feature>
<feature type="region of interest" description="Disordered" evidence="6">
    <location>
        <begin position="331"/>
        <end position="363"/>
    </location>
</feature>
<proteinExistence type="predicted"/>
<dbReference type="GO" id="GO:0046983">
    <property type="term" value="F:protein dimerization activity"/>
    <property type="evidence" value="ECO:0007669"/>
    <property type="project" value="InterPro"/>
</dbReference>
<evidence type="ECO:0000256" key="3">
    <source>
        <dbReference type="ARBA" id="ARBA00023125"/>
    </source>
</evidence>
<name>A0A4V1ADJ0_9ASCO</name>
<dbReference type="InterPro" id="IPR036879">
    <property type="entry name" value="TF_MADSbox_sf"/>
</dbReference>